<proteinExistence type="inferred from homology"/>
<keyword evidence="9" id="KW-1185">Reference proteome</keyword>
<evidence type="ECO:0000256" key="1">
    <source>
        <dbReference type="ARBA" id="ARBA00004651"/>
    </source>
</evidence>
<evidence type="ECO:0000256" key="3">
    <source>
        <dbReference type="ARBA" id="ARBA00022475"/>
    </source>
</evidence>
<keyword evidence="5 7" id="KW-1133">Transmembrane helix</keyword>
<dbReference type="InterPro" id="IPR050833">
    <property type="entry name" value="Poly_Biosynth_Transport"/>
</dbReference>
<dbReference type="PANTHER" id="PTHR30250">
    <property type="entry name" value="PST FAMILY PREDICTED COLANIC ACID TRANSPORTER"/>
    <property type="match status" value="1"/>
</dbReference>
<comment type="similarity">
    <text evidence="2">Belongs to the polysaccharide synthase family.</text>
</comment>
<feature type="transmembrane region" description="Helical" evidence="7">
    <location>
        <begin position="127"/>
        <end position="144"/>
    </location>
</feature>
<feature type="transmembrane region" description="Helical" evidence="7">
    <location>
        <begin position="263"/>
        <end position="285"/>
    </location>
</feature>
<gene>
    <name evidence="8" type="ORF">AS592_00345</name>
</gene>
<evidence type="ECO:0000256" key="7">
    <source>
        <dbReference type="SAM" id="Phobius"/>
    </source>
</evidence>
<dbReference type="Pfam" id="PF13440">
    <property type="entry name" value="Polysacc_synt_3"/>
    <property type="match status" value="1"/>
</dbReference>
<sequence length="409" mass="45825">MHGMGFIVTIFLARLLEPAEFGLIAMVMVIIGIAQVFTDVGLGSALIQRRRVLPVHYSSVFYFNIFIASILTLITFLSASWIGAFYNNNQLVSIAQVMSIAFLINAFSSVQATKLRKELNYTALTKANFTASLLSGIIGVFMALNDGGVWSLVTMTLSRGVIFNIYIWMVANWWPSLLFSFKALFQLWGFGFRIFLSGLLDAVFNKLDILIIGKLFTPATLGFFERAKSLDQMIVTYSSGSLMSVLFPVLSKIQNDLPRFQRIIIKALGVISFIVFLLLGMMYLISEELIVLLFSEKWIPSVEYFQLLLLSGFAYPISALLVNVLSSRGNSKAFLHLEIYKKIVFGVNLLVAFIWGIEGYLYGLVLASILAVYLNIIFASREIHLAITKFIHPIIMQMLITTLSVILVF</sequence>
<keyword evidence="6 7" id="KW-0472">Membrane</keyword>
<accession>A0A151CIB1</accession>
<protein>
    <recommendedName>
        <fullName evidence="10">Polysaccharide biosynthesis protein C-terminal domain-containing protein</fullName>
    </recommendedName>
</protein>
<keyword evidence="4 7" id="KW-0812">Transmembrane</keyword>
<feature type="transmembrane region" description="Helical" evidence="7">
    <location>
        <begin position="234"/>
        <end position="251"/>
    </location>
</feature>
<name>A0A151CIB1_9BACT</name>
<dbReference type="Proteomes" id="UP000075359">
    <property type="component" value="Unassembled WGS sequence"/>
</dbReference>
<dbReference type="STRING" id="1630136.AS592_00345"/>
<dbReference type="AlphaFoldDB" id="A0A151CIB1"/>
<feature type="transmembrane region" description="Helical" evidence="7">
    <location>
        <begin position="90"/>
        <end position="107"/>
    </location>
</feature>
<feature type="non-terminal residue" evidence="8">
    <location>
        <position position="409"/>
    </location>
</feature>
<feature type="transmembrane region" description="Helical" evidence="7">
    <location>
        <begin position="337"/>
        <end position="355"/>
    </location>
</feature>
<organism evidence="8 9">
    <name type="scientific">Sulfurovum riftiae</name>
    <dbReference type="NCBI Taxonomy" id="1630136"/>
    <lineage>
        <taxon>Bacteria</taxon>
        <taxon>Pseudomonadati</taxon>
        <taxon>Campylobacterota</taxon>
        <taxon>Epsilonproteobacteria</taxon>
        <taxon>Campylobacterales</taxon>
        <taxon>Sulfurovaceae</taxon>
        <taxon>Sulfurovum</taxon>
    </lineage>
</organism>
<comment type="subcellular location">
    <subcellularLocation>
        <location evidence="1">Cell membrane</location>
        <topology evidence="1">Multi-pass membrane protein</topology>
    </subcellularLocation>
</comment>
<feature type="transmembrane region" description="Helical" evidence="7">
    <location>
        <begin position="183"/>
        <end position="204"/>
    </location>
</feature>
<evidence type="ECO:0000256" key="2">
    <source>
        <dbReference type="ARBA" id="ARBA00007430"/>
    </source>
</evidence>
<evidence type="ECO:0000256" key="5">
    <source>
        <dbReference type="ARBA" id="ARBA00022989"/>
    </source>
</evidence>
<reference evidence="8 9" key="1">
    <citation type="submission" date="2015-11" db="EMBL/GenBank/DDBJ databases">
        <title>Draft genome of Sulfurovum riftiae 1812E, a member of the Epsilonproteobacteria isolated from the tube of the deep-sea hydrothermal vent tubewom Riftia pachyptila.</title>
        <authorList>
            <person name="Vetriani C."/>
            <person name="Giovannelli D."/>
        </authorList>
    </citation>
    <scope>NUCLEOTIDE SEQUENCE [LARGE SCALE GENOMIC DNA]</scope>
    <source>
        <strain evidence="8 9">1812E</strain>
    </source>
</reference>
<feature type="transmembrane region" description="Helical" evidence="7">
    <location>
        <begin position="361"/>
        <end position="378"/>
    </location>
</feature>
<dbReference type="GO" id="GO:0005886">
    <property type="term" value="C:plasma membrane"/>
    <property type="evidence" value="ECO:0007669"/>
    <property type="project" value="UniProtKB-SubCell"/>
</dbReference>
<evidence type="ECO:0000256" key="6">
    <source>
        <dbReference type="ARBA" id="ARBA00023136"/>
    </source>
</evidence>
<evidence type="ECO:0000313" key="9">
    <source>
        <dbReference type="Proteomes" id="UP000075359"/>
    </source>
</evidence>
<dbReference type="PANTHER" id="PTHR30250:SF10">
    <property type="entry name" value="LIPOPOLYSACCHARIDE BIOSYNTHESIS PROTEIN WZXC"/>
    <property type="match status" value="1"/>
</dbReference>
<feature type="transmembrane region" description="Helical" evidence="7">
    <location>
        <begin position="28"/>
        <end position="47"/>
    </location>
</feature>
<feature type="transmembrane region" description="Helical" evidence="7">
    <location>
        <begin position="390"/>
        <end position="408"/>
    </location>
</feature>
<evidence type="ECO:0000256" key="4">
    <source>
        <dbReference type="ARBA" id="ARBA00022692"/>
    </source>
</evidence>
<evidence type="ECO:0008006" key="10">
    <source>
        <dbReference type="Google" id="ProtNLM"/>
    </source>
</evidence>
<dbReference type="CDD" id="cd13127">
    <property type="entry name" value="MATE_tuaB_like"/>
    <property type="match status" value="1"/>
</dbReference>
<dbReference type="EMBL" id="LNKT01000009">
    <property type="protein sequence ID" value="KYJ86993.1"/>
    <property type="molecule type" value="Genomic_DNA"/>
</dbReference>
<feature type="transmembrane region" description="Helical" evidence="7">
    <location>
        <begin position="59"/>
        <end position="84"/>
    </location>
</feature>
<keyword evidence="3" id="KW-1003">Cell membrane</keyword>
<evidence type="ECO:0000313" key="8">
    <source>
        <dbReference type="EMBL" id="KYJ86993.1"/>
    </source>
</evidence>
<feature type="transmembrane region" description="Helical" evidence="7">
    <location>
        <begin position="305"/>
        <end position="325"/>
    </location>
</feature>
<comment type="caution">
    <text evidence="8">The sequence shown here is derived from an EMBL/GenBank/DDBJ whole genome shotgun (WGS) entry which is preliminary data.</text>
</comment>